<evidence type="ECO:0000259" key="11">
    <source>
        <dbReference type="PROSITE" id="PS50199"/>
    </source>
</evidence>
<dbReference type="SMART" id="SM00547">
    <property type="entry name" value="ZnF_RBZ"/>
    <property type="match status" value="1"/>
</dbReference>
<dbReference type="InterPro" id="IPR003615">
    <property type="entry name" value="HNH_nuc"/>
</dbReference>
<dbReference type="InterPro" id="IPR002711">
    <property type="entry name" value="HNH"/>
</dbReference>
<feature type="compositionally biased region" description="Basic and acidic residues" evidence="9">
    <location>
        <begin position="786"/>
        <end position="809"/>
    </location>
</feature>
<dbReference type="GO" id="GO:0006281">
    <property type="term" value="P:DNA repair"/>
    <property type="evidence" value="ECO:0007669"/>
    <property type="project" value="TreeGrafter"/>
</dbReference>
<dbReference type="Pfam" id="PF00641">
    <property type="entry name" value="Zn_ribbon_RanBP"/>
    <property type="match status" value="1"/>
</dbReference>
<dbReference type="InterPro" id="IPR000330">
    <property type="entry name" value="SNF2_N"/>
</dbReference>
<dbReference type="InterPro" id="IPR014001">
    <property type="entry name" value="Helicase_ATP-bd"/>
</dbReference>
<feature type="compositionally biased region" description="Polar residues" evidence="9">
    <location>
        <begin position="546"/>
        <end position="577"/>
    </location>
</feature>
<evidence type="ECO:0000256" key="7">
    <source>
        <dbReference type="ARBA" id="ARBA00022840"/>
    </source>
</evidence>
<evidence type="ECO:0000256" key="10">
    <source>
        <dbReference type="SAM" id="Phobius"/>
    </source>
</evidence>
<dbReference type="SUPFAM" id="SSF52540">
    <property type="entry name" value="P-loop containing nucleoside triphosphate hydrolases"/>
    <property type="match status" value="2"/>
</dbReference>
<name>A0AAN9BGP7_9CAEN</name>
<dbReference type="PANTHER" id="PTHR45766">
    <property type="entry name" value="DNA ANNEALING HELICASE AND ENDONUCLEASE ZRANB3 FAMILY MEMBER"/>
    <property type="match status" value="1"/>
</dbReference>
<evidence type="ECO:0000259" key="13">
    <source>
        <dbReference type="PROSITE" id="PS51194"/>
    </source>
</evidence>
<keyword evidence="6" id="KW-0862">Zinc</keyword>
<dbReference type="InterPro" id="IPR036443">
    <property type="entry name" value="Znf_RanBP2_sf"/>
</dbReference>
<dbReference type="Pfam" id="PF00176">
    <property type="entry name" value="SNF2-rel_dom"/>
    <property type="match status" value="1"/>
</dbReference>
<dbReference type="Gene3D" id="3.40.50.10810">
    <property type="entry name" value="Tandem AAA-ATPase domain"/>
    <property type="match status" value="1"/>
</dbReference>
<dbReference type="Gene3D" id="3.40.50.300">
    <property type="entry name" value="P-loop containing nucleotide triphosphate hydrolases"/>
    <property type="match status" value="1"/>
</dbReference>
<dbReference type="GO" id="GO:0004386">
    <property type="term" value="F:helicase activity"/>
    <property type="evidence" value="ECO:0007669"/>
    <property type="project" value="UniProtKB-KW"/>
</dbReference>
<dbReference type="EMBL" id="JBAMIC010000008">
    <property type="protein sequence ID" value="KAK7104879.1"/>
    <property type="molecule type" value="Genomic_DNA"/>
</dbReference>
<evidence type="ECO:0000256" key="6">
    <source>
        <dbReference type="ARBA" id="ARBA00022833"/>
    </source>
</evidence>
<evidence type="ECO:0000256" key="9">
    <source>
        <dbReference type="SAM" id="MobiDB-lite"/>
    </source>
</evidence>
<evidence type="ECO:0000313" key="14">
    <source>
        <dbReference type="EMBL" id="KAK7104879.1"/>
    </source>
</evidence>
<dbReference type="CDD" id="cd00085">
    <property type="entry name" value="HNHc"/>
    <property type="match status" value="1"/>
</dbReference>
<feature type="compositionally biased region" description="Basic and acidic residues" evidence="9">
    <location>
        <begin position="918"/>
        <end position="933"/>
    </location>
</feature>
<proteinExistence type="predicted"/>
<dbReference type="Proteomes" id="UP001374579">
    <property type="component" value="Unassembled WGS sequence"/>
</dbReference>
<dbReference type="InterPro" id="IPR001876">
    <property type="entry name" value="Znf_RanBP2"/>
</dbReference>
<keyword evidence="1" id="KW-0479">Metal-binding</keyword>
<feature type="compositionally biased region" description="Basic residues" evidence="9">
    <location>
        <begin position="636"/>
        <end position="653"/>
    </location>
</feature>
<dbReference type="PROSITE" id="PS51194">
    <property type="entry name" value="HELICASE_CTER"/>
    <property type="match status" value="1"/>
</dbReference>
<dbReference type="GO" id="GO:0008270">
    <property type="term" value="F:zinc ion binding"/>
    <property type="evidence" value="ECO:0007669"/>
    <property type="project" value="UniProtKB-KW"/>
</dbReference>
<gene>
    <name evidence="14" type="ORF">V1264_019525</name>
</gene>
<evidence type="ECO:0000256" key="5">
    <source>
        <dbReference type="ARBA" id="ARBA00022806"/>
    </source>
</evidence>
<dbReference type="PROSITE" id="PS50199">
    <property type="entry name" value="ZF_RANBP2_2"/>
    <property type="match status" value="1"/>
</dbReference>
<dbReference type="CDD" id="cd18010">
    <property type="entry name" value="DEXHc_HARP_SMARCAL1"/>
    <property type="match status" value="1"/>
</dbReference>
<dbReference type="SMART" id="SM00490">
    <property type="entry name" value="HELICc"/>
    <property type="match status" value="1"/>
</dbReference>
<keyword evidence="15" id="KW-1185">Reference proteome</keyword>
<dbReference type="InterPro" id="IPR038718">
    <property type="entry name" value="SNF2-like_sf"/>
</dbReference>
<dbReference type="PANTHER" id="PTHR45766:SF3">
    <property type="entry name" value="DNA ANNEALING HELICASE AND ENDONUCLEASE ZRANB3"/>
    <property type="match status" value="1"/>
</dbReference>
<evidence type="ECO:0000256" key="1">
    <source>
        <dbReference type="ARBA" id="ARBA00022723"/>
    </source>
</evidence>
<dbReference type="GO" id="GO:0016787">
    <property type="term" value="F:hydrolase activity"/>
    <property type="evidence" value="ECO:0007669"/>
    <property type="project" value="UniProtKB-KW"/>
</dbReference>
<feature type="region of interest" description="Disordered" evidence="9">
    <location>
        <begin position="616"/>
        <end position="653"/>
    </location>
</feature>
<feature type="region of interest" description="Disordered" evidence="9">
    <location>
        <begin position="546"/>
        <end position="597"/>
    </location>
</feature>
<evidence type="ECO:0000256" key="2">
    <source>
        <dbReference type="ARBA" id="ARBA00022741"/>
    </source>
</evidence>
<dbReference type="PROSITE" id="PS51192">
    <property type="entry name" value="HELICASE_ATP_BIND_1"/>
    <property type="match status" value="1"/>
</dbReference>
<dbReference type="InterPro" id="IPR001650">
    <property type="entry name" value="Helicase_C-like"/>
</dbReference>
<keyword evidence="7" id="KW-0067">ATP-binding</keyword>
<feature type="region of interest" description="Disordered" evidence="9">
    <location>
        <begin position="1025"/>
        <end position="1049"/>
    </location>
</feature>
<feature type="domain" description="Helicase ATP-binding" evidence="12">
    <location>
        <begin position="43"/>
        <end position="206"/>
    </location>
</feature>
<evidence type="ECO:0000256" key="3">
    <source>
        <dbReference type="ARBA" id="ARBA00022771"/>
    </source>
</evidence>
<feature type="region of interest" description="Disordered" evidence="9">
    <location>
        <begin position="773"/>
        <end position="952"/>
    </location>
</feature>
<dbReference type="InterPro" id="IPR027417">
    <property type="entry name" value="P-loop_NTPase"/>
</dbReference>
<evidence type="ECO:0000313" key="15">
    <source>
        <dbReference type="Proteomes" id="UP001374579"/>
    </source>
</evidence>
<comment type="caution">
    <text evidence="14">The sequence shown here is derived from an EMBL/GenBank/DDBJ whole genome shotgun (WGS) entry which is preliminary data.</text>
</comment>
<feature type="compositionally biased region" description="Polar residues" evidence="9">
    <location>
        <begin position="1230"/>
        <end position="1244"/>
    </location>
</feature>
<feature type="region of interest" description="Disordered" evidence="9">
    <location>
        <begin position="975"/>
        <end position="1013"/>
    </location>
</feature>
<feature type="compositionally biased region" description="Low complexity" evidence="9">
    <location>
        <begin position="685"/>
        <end position="696"/>
    </location>
</feature>
<dbReference type="PROSITE" id="PS01358">
    <property type="entry name" value="ZF_RANBP2_1"/>
    <property type="match status" value="1"/>
</dbReference>
<keyword evidence="3 8" id="KW-0863">Zinc-finger</keyword>
<dbReference type="SUPFAM" id="SSF90209">
    <property type="entry name" value="Ran binding protein zinc finger-like"/>
    <property type="match status" value="1"/>
</dbReference>
<keyword evidence="4" id="KW-0378">Hydrolase</keyword>
<keyword evidence="2" id="KW-0547">Nucleotide-binding</keyword>
<evidence type="ECO:0000259" key="12">
    <source>
        <dbReference type="PROSITE" id="PS51192"/>
    </source>
</evidence>
<protein>
    <recommendedName>
        <fullName evidence="16">DNA annealing helicase and endonuclease ZRANB3</fullName>
    </recommendedName>
</protein>
<dbReference type="GO" id="GO:0004520">
    <property type="term" value="F:DNA endonuclease activity"/>
    <property type="evidence" value="ECO:0007669"/>
    <property type="project" value="TreeGrafter"/>
</dbReference>
<feature type="domain" description="RanBP2-type" evidence="11">
    <location>
        <begin position="743"/>
        <end position="772"/>
    </location>
</feature>
<evidence type="ECO:0000256" key="8">
    <source>
        <dbReference type="PROSITE-ProRule" id="PRU00322"/>
    </source>
</evidence>
<feature type="region of interest" description="Disordered" evidence="9">
    <location>
        <begin position="1214"/>
        <end position="1258"/>
    </location>
</feature>
<dbReference type="SMART" id="SM00507">
    <property type="entry name" value="HNHc"/>
    <property type="match status" value="1"/>
</dbReference>
<dbReference type="GO" id="GO:0005524">
    <property type="term" value="F:ATP binding"/>
    <property type="evidence" value="ECO:0007669"/>
    <property type="project" value="UniProtKB-KW"/>
</dbReference>
<dbReference type="Gene3D" id="2.30.30.380">
    <property type="entry name" value="Zn-finger domain of Sec23/24"/>
    <property type="match status" value="1"/>
</dbReference>
<dbReference type="Gene3D" id="1.10.30.50">
    <property type="match status" value="1"/>
</dbReference>
<keyword evidence="5" id="KW-0347">Helicase</keyword>
<evidence type="ECO:0000256" key="4">
    <source>
        <dbReference type="ARBA" id="ARBA00022801"/>
    </source>
</evidence>
<keyword evidence="10" id="KW-1133">Transmembrane helix</keyword>
<feature type="transmembrane region" description="Helical" evidence="10">
    <location>
        <begin position="409"/>
        <end position="436"/>
    </location>
</feature>
<dbReference type="SMART" id="SM00487">
    <property type="entry name" value="DEXDc"/>
    <property type="match status" value="1"/>
</dbReference>
<dbReference type="GO" id="GO:0003676">
    <property type="term" value="F:nucleic acid binding"/>
    <property type="evidence" value="ECO:0007669"/>
    <property type="project" value="InterPro"/>
</dbReference>
<feature type="domain" description="Helicase C-terminal" evidence="13">
    <location>
        <begin position="346"/>
        <end position="510"/>
    </location>
</feature>
<dbReference type="Pfam" id="PF00271">
    <property type="entry name" value="Helicase_C"/>
    <property type="match status" value="1"/>
</dbReference>
<dbReference type="CDD" id="cd18793">
    <property type="entry name" value="SF2_C_SNF"/>
    <property type="match status" value="1"/>
</dbReference>
<feature type="compositionally biased region" description="Polar residues" evidence="9">
    <location>
        <begin position="712"/>
        <end position="736"/>
    </location>
</feature>
<keyword evidence="10" id="KW-0812">Transmembrane</keyword>
<keyword evidence="10" id="KW-0472">Membrane</keyword>
<accession>A0AAN9BGP7</accession>
<dbReference type="GO" id="GO:0031297">
    <property type="term" value="P:replication fork processing"/>
    <property type="evidence" value="ECO:0007669"/>
    <property type="project" value="TreeGrafter"/>
</dbReference>
<sequence>MAGTGISAKMKSKRRSVNDEDIMKELPTRLVTRLMPFQREGIIFAVKKEGRCLIADEMGLGKTLQAIAVAYYFRAEWPLLIIVPSSLRYVWIEELEKWLPDVLPHEINLIQGGFDTGGIADAKITIVTYGLLSCKSSATVKEALQTRKFNVAICDESHYFKNSRTECCKAVTPLLTAAKRCLLLSGTPAVARPAELFTQLDALLPGKFGSFWSFTKKYCAARWEHFGRRRQWKVDGASNLEELQQRLESIMIRREKSKVLTQLPPKQRQKILFPLKDSNTKKEIVATFAELKPLLKKSKSPLAADLRGGGPDGVNAPEQQDTNILSRIQRLYKLTGEAKVGPTREYIQMLCENVNLKFLVFAYHHNMMDGLQQTLWDKKVKFVRIDGHTKPSERQMYVQQFQNDKDTRVAILSILAAGTGLTLTAATLVVFAELYWTPGVMVQCEDRAHRIGQASTVAVHYLVARDTMDEWVWSAVCKKTLVTSTALTGKTQALQADAGDSFQVELLSAAEAYTPAENAENNIDIMGFLQSQRPQDQKSIRDFFSSQNEPMDTTGSSCQLSSQNQPGCSQSTESNVDLSRKEDLSATTSTPLDKGKKKPFSLFTSLKKLSSSTQKSSKASILIDSSDEESVDGKPKATHTKTPGKLKKDVSRKRKCSVVATHEISSDSEFEQIPPLSVSKKQKLGSKASSSSKASACNTPKSLTKSVPVRNAASQNKETSVAGTGDVSVTTVPGTSSKKETSDVKEWSCSACTFHNNTLLPFCEMCETPRKQKAKTDMDVSAETPVLRDNRGSTLKSEHNSDKEEEPLFSRRLQNNRHNVSRHKAKRSLMLNDDDKLQAEGNTLKQDSEEKTKTGQQSALVELNTEHMDSDSSESFKSPGGSDQEPKNSNVAGRSLKDPSFKCVQQNTSSEVDEDDDNFSRESEAENDSKDSVPDDEEHITSFSSGDSEKDCNLPVVKRSKRKCFMLHDAIDDDSAEPRTVNEQAEQRLADSSDLVKNVSSHNKSNHDGEKTFCVGNKSSDGFDKLHGEKKKTGYTEGESDHTDDKSADIVKHTGVGSIHLGDRASHTEKKDAGDKTECIKSESAHDEDLKAEQTSCDLHSFFQFCCSTYTGRVYIFDERGQYLTANFLPLDVELDNTGQLPDLLHHPQHLRLAQTFVRHWNSLTDTKRRLISKRGLKFRNPLAAYDQVRTDLTNNKQRYQTKEDQAKAAVKTAKEMNGKVRVVSKHSRPSQTSSHSPKNSKSGENGMGASGESVEDQQSGYVQVMSEDGTPLCLHCQQACSSLVSKVTLTSDDNAWHTRFCSRVCADAHWMKTNTAYLRSSVYDVQFGVCQLCAFDAHSFFCQIRDSPDMKQRAEKISKSRFSKLTAKQQKQMIAKPYEGLFWHVDHIRPVWEGGGQCDIDNLRTLCTPCHSSVTAKQATKRAHARRLSNAASAGDITAFFKKT</sequence>
<reference evidence="14 15" key="1">
    <citation type="submission" date="2024-02" db="EMBL/GenBank/DDBJ databases">
        <title>Chromosome-scale genome assembly of the rough periwinkle Littorina saxatilis.</title>
        <authorList>
            <person name="De Jode A."/>
            <person name="Faria R."/>
            <person name="Formenti G."/>
            <person name="Sims Y."/>
            <person name="Smith T.P."/>
            <person name="Tracey A."/>
            <person name="Wood J.M.D."/>
            <person name="Zagrodzka Z.B."/>
            <person name="Johannesson K."/>
            <person name="Butlin R.K."/>
            <person name="Leder E.H."/>
        </authorList>
    </citation>
    <scope>NUCLEOTIDE SEQUENCE [LARGE SCALE GENOMIC DNA]</scope>
    <source>
        <strain evidence="14">Snail1</strain>
        <tissue evidence="14">Muscle</tissue>
    </source>
</reference>
<dbReference type="InterPro" id="IPR049730">
    <property type="entry name" value="SNF2/RAD54-like_C"/>
</dbReference>
<dbReference type="GO" id="GO:0043596">
    <property type="term" value="C:nuclear replication fork"/>
    <property type="evidence" value="ECO:0007669"/>
    <property type="project" value="TreeGrafter"/>
</dbReference>
<organism evidence="14 15">
    <name type="scientific">Littorina saxatilis</name>
    <dbReference type="NCBI Taxonomy" id="31220"/>
    <lineage>
        <taxon>Eukaryota</taxon>
        <taxon>Metazoa</taxon>
        <taxon>Spiralia</taxon>
        <taxon>Lophotrochozoa</taxon>
        <taxon>Mollusca</taxon>
        <taxon>Gastropoda</taxon>
        <taxon>Caenogastropoda</taxon>
        <taxon>Littorinimorpha</taxon>
        <taxon>Littorinoidea</taxon>
        <taxon>Littorinidae</taxon>
        <taxon>Littorina</taxon>
    </lineage>
</organism>
<dbReference type="Pfam" id="PF01844">
    <property type="entry name" value="HNH"/>
    <property type="match status" value="1"/>
</dbReference>
<feature type="region of interest" description="Disordered" evidence="9">
    <location>
        <begin position="681"/>
        <end position="742"/>
    </location>
</feature>
<evidence type="ECO:0008006" key="16">
    <source>
        <dbReference type="Google" id="ProtNLM"/>
    </source>
</evidence>